<dbReference type="InParanoid" id="D8UHY1"/>
<organism evidence="3">
    <name type="scientific">Volvox carteri f. nagariensis</name>
    <dbReference type="NCBI Taxonomy" id="3068"/>
    <lineage>
        <taxon>Eukaryota</taxon>
        <taxon>Viridiplantae</taxon>
        <taxon>Chlorophyta</taxon>
        <taxon>core chlorophytes</taxon>
        <taxon>Chlorophyceae</taxon>
        <taxon>CS clade</taxon>
        <taxon>Chlamydomonadales</taxon>
        <taxon>Volvocaceae</taxon>
        <taxon>Volvox</taxon>
    </lineage>
</organism>
<gene>
    <name evidence="1" type="ORF">VOLCADRAFT_99499</name>
    <name evidence="2" type="ORF">VOLCADRAFT_99500</name>
</gene>
<dbReference type="AlphaFoldDB" id="D8UHY1"/>
<dbReference type="RefSeq" id="XP_002958265.1">
    <property type="nucleotide sequence ID" value="XM_002958219.1"/>
</dbReference>
<proteinExistence type="predicted"/>
<dbReference type="KEGG" id="vcn:VOLCADRAFT_99499"/>
<protein>
    <submittedName>
        <fullName evidence="1">Uncharacterized protein</fullName>
    </submittedName>
</protein>
<dbReference type="EMBL" id="GL378410">
    <property type="protein sequence ID" value="EFJ40638.1"/>
    <property type="molecule type" value="Genomic_DNA"/>
</dbReference>
<dbReference type="KEGG" id="vcn:VOLCADRAFT_99500"/>
<evidence type="ECO:0000313" key="3">
    <source>
        <dbReference type="Proteomes" id="UP000001058"/>
    </source>
</evidence>
<dbReference type="EMBL" id="GL378410">
    <property type="protein sequence ID" value="EFJ40639.1"/>
    <property type="molecule type" value="Genomic_DNA"/>
</dbReference>
<evidence type="ECO:0000313" key="1">
    <source>
        <dbReference type="EMBL" id="EFJ40638.1"/>
    </source>
</evidence>
<sequence length="175" mass="19891">MAVSNVRGFQRAIGMLETLALQVVSQPFEVLQAVANADLKRLARLASVMDNCTTSLAVLCKKCRFAKRFLFPQPFHVAILASYVVCFQFFSAQAKQPAKCPRCMPRVTVANMPCCATRRHTAAFRRENYIHFYRRILRIARAHPRGKIRACLCGRLVRMFYSAQYDRTHLCEGAA</sequence>
<dbReference type="RefSeq" id="XP_002958264.1">
    <property type="nucleotide sequence ID" value="XM_002958218.1"/>
</dbReference>
<dbReference type="Proteomes" id="UP000001058">
    <property type="component" value="Unassembled WGS sequence"/>
</dbReference>
<dbReference type="GeneID" id="9623384"/>
<reference evidence="1 3" key="1">
    <citation type="journal article" date="2010" name="Science">
        <title>Genomic analysis of organismal complexity in the multicellular green alga Volvox carteri.</title>
        <authorList>
            <person name="Prochnik S.E."/>
            <person name="Umen J."/>
            <person name="Nedelcu A.M."/>
            <person name="Hallmann A."/>
            <person name="Miller S.M."/>
            <person name="Nishii I."/>
            <person name="Ferris P."/>
            <person name="Kuo A."/>
            <person name="Mitros T."/>
            <person name="Fritz-Laylin L.K."/>
            <person name="Hellsten U."/>
            <person name="Chapman J."/>
            <person name="Simakov O."/>
            <person name="Rensing S.A."/>
            <person name="Terry A."/>
            <person name="Pangilinan J."/>
            <person name="Kapitonov V."/>
            <person name="Jurka J."/>
            <person name="Salamov A."/>
            <person name="Shapiro H."/>
            <person name="Schmutz J."/>
            <person name="Grimwood J."/>
            <person name="Lindquist E."/>
            <person name="Lucas S."/>
            <person name="Grigoriev I.V."/>
            <person name="Schmitt R."/>
            <person name="Kirk D."/>
            <person name="Rokhsar D.S."/>
        </authorList>
    </citation>
    <scope>NUCLEOTIDE SEQUENCE [LARGE SCALE GENOMIC DNA]</scope>
    <source>
        <strain evidence="1">Eve</strain>
        <strain evidence="3">f. Nagariensis / Eve</strain>
    </source>
</reference>
<keyword evidence="3" id="KW-1185">Reference proteome</keyword>
<accession>D8UHY1</accession>
<name>D8UHY1_VOLCA</name>
<evidence type="ECO:0000313" key="2">
    <source>
        <dbReference type="EMBL" id="EFJ40639.1"/>
    </source>
</evidence>
<dbReference type="GeneID" id="9623362"/>